<dbReference type="EMBL" id="KK915447">
    <property type="protein sequence ID" value="KDP22559.1"/>
    <property type="molecule type" value="Genomic_DNA"/>
</dbReference>
<evidence type="ECO:0000256" key="5">
    <source>
        <dbReference type="ARBA" id="ARBA00022692"/>
    </source>
</evidence>
<feature type="domain" description="Casparian strip membrane protein" evidence="9">
    <location>
        <begin position="21"/>
        <end position="163"/>
    </location>
</feature>
<dbReference type="OrthoDB" id="1904499at2759"/>
<comment type="subunit">
    <text evidence="3 8">Homodimer and heterodimers.</text>
</comment>
<organism evidence="10 11">
    <name type="scientific">Jatropha curcas</name>
    <name type="common">Barbados nut</name>
    <dbReference type="NCBI Taxonomy" id="180498"/>
    <lineage>
        <taxon>Eukaryota</taxon>
        <taxon>Viridiplantae</taxon>
        <taxon>Streptophyta</taxon>
        <taxon>Embryophyta</taxon>
        <taxon>Tracheophyta</taxon>
        <taxon>Spermatophyta</taxon>
        <taxon>Magnoliopsida</taxon>
        <taxon>eudicotyledons</taxon>
        <taxon>Gunneridae</taxon>
        <taxon>Pentapetalae</taxon>
        <taxon>rosids</taxon>
        <taxon>fabids</taxon>
        <taxon>Malpighiales</taxon>
        <taxon>Euphorbiaceae</taxon>
        <taxon>Crotonoideae</taxon>
        <taxon>Jatropheae</taxon>
        <taxon>Jatropha</taxon>
    </lineage>
</organism>
<evidence type="ECO:0000256" key="1">
    <source>
        <dbReference type="ARBA" id="ARBA00004651"/>
    </source>
</evidence>
<keyword evidence="6 8" id="KW-1133">Transmembrane helix</keyword>
<dbReference type="Proteomes" id="UP000027138">
    <property type="component" value="Unassembled WGS sequence"/>
</dbReference>
<accession>A0A067JSP9</accession>
<dbReference type="PANTHER" id="PTHR36488:SF8">
    <property type="entry name" value="CASP-LIKE PROTEIN 1U1"/>
    <property type="match status" value="1"/>
</dbReference>
<dbReference type="NCBIfam" id="TIGR01569">
    <property type="entry name" value="A_tha_TIGR01569"/>
    <property type="match status" value="1"/>
</dbReference>
<comment type="similarity">
    <text evidence="2 8">Belongs to the Casparian strip membrane proteins (CASP) family.</text>
</comment>
<comment type="subcellular location">
    <subcellularLocation>
        <location evidence="1 8">Cell membrane</location>
        <topology evidence="1 8">Multi-pass membrane protein</topology>
    </subcellularLocation>
</comment>
<evidence type="ECO:0000313" key="10">
    <source>
        <dbReference type="EMBL" id="KDP22559.1"/>
    </source>
</evidence>
<keyword evidence="5 8" id="KW-0812">Transmembrane</keyword>
<reference evidence="10 11" key="1">
    <citation type="journal article" date="2014" name="PLoS ONE">
        <title>Global Analysis of Gene Expression Profiles in Physic Nut (Jatropha curcas L.) Seedlings Exposed to Salt Stress.</title>
        <authorList>
            <person name="Zhang L."/>
            <person name="Zhang C."/>
            <person name="Wu P."/>
            <person name="Chen Y."/>
            <person name="Li M."/>
            <person name="Jiang H."/>
            <person name="Wu G."/>
        </authorList>
    </citation>
    <scope>NUCLEOTIDE SEQUENCE [LARGE SCALE GENOMIC DNA]</scope>
    <source>
        <strain evidence="11">cv. GZQX0401</strain>
        <tissue evidence="10">Young leaves</tissue>
    </source>
</reference>
<feature type="transmembrane region" description="Helical" evidence="8">
    <location>
        <begin position="152"/>
        <end position="172"/>
    </location>
</feature>
<feature type="transmembrane region" description="Helical" evidence="8">
    <location>
        <begin position="101"/>
        <end position="127"/>
    </location>
</feature>
<evidence type="ECO:0000256" key="4">
    <source>
        <dbReference type="ARBA" id="ARBA00022475"/>
    </source>
</evidence>
<evidence type="ECO:0000256" key="2">
    <source>
        <dbReference type="ARBA" id="ARBA00007651"/>
    </source>
</evidence>
<feature type="transmembrane region" description="Helical" evidence="8">
    <location>
        <begin position="24"/>
        <end position="42"/>
    </location>
</feature>
<evidence type="ECO:0000256" key="3">
    <source>
        <dbReference type="ARBA" id="ARBA00011489"/>
    </source>
</evidence>
<protein>
    <recommendedName>
        <fullName evidence="8">CASP-like protein</fullName>
    </recommendedName>
</protein>
<keyword evidence="7 8" id="KW-0472">Membrane</keyword>
<dbReference type="STRING" id="180498.A0A067JSP9"/>
<dbReference type="AlphaFoldDB" id="A0A067JSP9"/>
<dbReference type="Pfam" id="PF04535">
    <property type="entry name" value="CASP_dom"/>
    <property type="match status" value="1"/>
</dbReference>
<dbReference type="InterPro" id="IPR006702">
    <property type="entry name" value="CASP_dom"/>
</dbReference>
<keyword evidence="11" id="KW-1185">Reference proteome</keyword>
<dbReference type="InterPro" id="IPR044173">
    <property type="entry name" value="CASPL"/>
</dbReference>
<evidence type="ECO:0000313" key="11">
    <source>
        <dbReference type="Proteomes" id="UP000027138"/>
    </source>
</evidence>
<sequence length="178" mass="19813">MADIEDKFPNSPVKHNKVFVAIQFLFRLLVVGTTFAAAYLMATNKQSVTIDSFYFDAKYSYIPSFKFFALANIIACGCSVVSFLLLCIFSRHGCSPAHFFFLFLHDLFMLCLVLGGCSAAMAIGYLGKYGNDHSGWMPICDQVTKFCNRTQMAFICSFLAVILLLILTLTSASKSRKV</sequence>
<feature type="transmembrane region" description="Helical" evidence="8">
    <location>
        <begin position="67"/>
        <end position="89"/>
    </location>
</feature>
<dbReference type="InterPro" id="IPR006459">
    <property type="entry name" value="CASP/CASPL"/>
</dbReference>
<evidence type="ECO:0000259" key="9">
    <source>
        <dbReference type="Pfam" id="PF04535"/>
    </source>
</evidence>
<evidence type="ECO:0000256" key="8">
    <source>
        <dbReference type="RuleBase" id="RU361233"/>
    </source>
</evidence>
<dbReference type="PANTHER" id="PTHR36488">
    <property type="entry name" value="CASP-LIKE PROTEIN 1U1"/>
    <property type="match status" value="1"/>
</dbReference>
<keyword evidence="4 8" id="KW-1003">Cell membrane</keyword>
<dbReference type="GO" id="GO:0005886">
    <property type="term" value="C:plasma membrane"/>
    <property type="evidence" value="ECO:0007669"/>
    <property type="project" value="UniProtKB-SubCell"/>
</dbReference>
<proteinExistence type="inferred from homology"/>
<gene>
    <name evidence="10" type="ORF">JCGZ_26390</name>
</gene>
<evidence type="ECO:0000256" key="6">
    <source>
        <dbReference type="ARBA" id="ARBA00022989"/>
    </source>
</evidence>
<dbReference type="KEGG" id="jcu:105648742"/>
<evidence type="ECO:0000256" key="7">
    <source>
        <dbReference type="ARBA" id="ARBA00023136"/>
    </source>
</evidence>
<name>A0A067JSP9_JATCU</name>